<dbReference type="GO" id="GO:0046872">
    <property type="term" value="F:metal ion binding"/>
    <property type="evidence" value="ECO:0007669"/>
    <property type="project" value="UniProtKB-KW"/>
</dbReference>
<dbReference type="PANTHER" id="PTHR42988">
    <property type="entry name" value="PHOSPHOHYDROLASE"/>
    <property type="match status" value="1"/>
</dbReference>
<keyword evidence="1" id="KW-0479">Metal-binding</keyword>
<evidence type="ECO:0000259" key="5">
    <source>
        <dbReference type="Pfam" id="PF00149"/>
    </source>
</evidence>
<dbReference type="InterPro" id="IPR029052">
    <property type="entry name" value="Metallo-depent_PP-like"/>
</dbReference>
<dbReference type="AlphaFoldDB" id="A0A365YG97"/>
<comment type="caution">
    <text evidence="6">The sequence shown here is derived from an EMBL/GenBank/DDBJ whole genome shotgun (WGS) entry which is preliminary data.</text>
</comment>
<evidence type="ECO:0000313" key="6">
    <source>
        <dbReference type="EMBL" id="RBM01692.1"/>
    </source>
</evidence>
<dbReference type="SUPFAM" id="SSF56300">
    <property type="entry name" value="Metallo-dependent phosphatases"/>
    <property type="match status" value="1"/>
</dbReference>
<dbReference type="EMBL" id="POAF01000003">
    <property type="protein sequence ID" value="RBM01692.1"/>
    <property type="molecule type" value="Genomic_DNA"/>
</dbReference>
<gene>
    <name evidence="6" type="ORF">C1H84_07575</name>
</gene>
<dbReference type="Gene3D" id="3.60.21.10">
    <property type="match status" value="1"/>
</dbReference>
<organism evidence="6 7">
    <name type="scientific">Glutamicibacter soli</name>
    <dbReference type="NCBI Taxonomy" id="453836"/>
    <lineage>
        <taxon>Bacteria</taxon>
        <taxon>Bacillati</taxon>
        <taxon>Actinomycetota</taxon>
        <taxon>Actinomycetes</taxon>
        <taxon>Micrococcales</taxon>
        <taxon>Micrococcaceae</taxon>
        <taxon>Glutamicibacter</taxon>
    </lineage>
</organism>
<keyword evidence="3" id="KW-0408">Iron</keyword>
<dbReference type="InterPro" id="IPR050884">
    <property type="entry name" value="CNP_phosphodiesterase-III"/>
</dbReference>
<dbReference type="Pfam" id="PF00149">
    <property type="entry name" value="Metallophos"/>
    <property type="match status" value="1"/>
</dbReference>
<evidence type="ECO:0000256" key="3">
    <source>
        <dbReference type="ARBA" id="ARBA00023004"/>
    </source>
</evidence>
<dbReference type="RefSeq" id="WP_113607017.1">
    <property type="nucleotide sequence ID" value="NZ_CM125969.1"/>
</dbReference>
<name>A0A365YG97_9MICC</name>
<keyword evidence="2" id="KW-0378">Hydrolase</keyword>
<keyword evidence="7" id="KW-1185">Reference proteome</keyword>
<comment type="similarity">
    <text evidence="4">Belongs to the cyclic nucleotide phosphodiesterase class-III family.</text>
</comment>
<dbReference type="Proteomes" id="UP000252167">
    <property type="component" value="Unassembled WGS sequence"/>
</dbReference>
<dbReference type="PANTHER" id="PTHR42988:SF2">
    <property type="entry name" value="CYCLIC NUCLEOTIDE PHOSPHODIESTERASE CBUA0032-RELATED"/>
    <property type="match status" value="1"/>
</dbReference>
<dbReference type="InterPro" id="IPR004843">
    <property type="entry name" value="Calcineurin-like_PHP"/>
</dbReference>
<evidence type="ECO:0000256" key="1">
    <source>
        <dbReference type="ARBA" id="ARBA00022723"/>
    </source>
</evidence>
<reference evidence="6 7" key="1">
    <citation type="submission" date="2018-01" db="EMBL/GenBank/DDBJ databases">
        <title>Glutamicibacter soli strain NHPC-3 Whole genome sequence and assembly.</title>
        <authorList>
            <person name="Choudhury P."/>
            <person name="Gupta D."/>
            <person name="Sengupta K."/>
            <person name="Jawed A."/>
            <person name="Sultana N."/>
            <person name="Saha P."/>
        </authorList>
    </citation>
    <scope>NUCLEOTIDE SEQUENCE [LARGE SCALE GENOMIC DNA]</scope>
    <source>
        <strain evidence="6 7">NHPC-3</strain>
    </source>
</reference>
<feature type="domain" description="Calcineurin-like phosphoesterase" evidence="5">
    <location>
        <begin position="5"/>
        <end position="199"/>
    </location>
</feature>
<dbReference type="GO" id="GO:0016787">
    <property type="term" value="F:hydrolase activity"/>
    <property type="evidence" value="ECO:0007669"/>
    <property type="project" value="UniProtKB-KW"/>
</dbReference>
<accession>A0A365YG97</accession>
<protein>
    <submittedName>
        <fullName evidence="6">Phosphoesterase</fullName>
    </submittedName>
</protein>
<evidence type="ECO:0000256" key="4">
    <source>
        <dbReference type="ARBA" id="ARBA00025742"/>
    </source>
</evidence>
<evidence type="ECO:0000313" key="7">
    <source>
        <dbReference type="Proteomes" id="UP000252167"/>
    </source>
</evidence>
<sequence>MDQLTIVHLSDTHLTGNARLLYGTIDPWRRLARALGAAEQLKPDALVLTGDVADRGAAIHSDAARILAEAQYLLGCPIITIPGNHDPAGSIGPLFNTTRLSTGPHPANTVHDIDGLRIIGLDSGGFQQAQGRIDASQRAWLDRLLSVAAPKGTVVLLHHPPLESFSAALAGRGLENPEALAALVAGSDVRAILCGHYHQSGASQLLNTPVFMAPATSYNMNPFAPTEVVQEDCAWFSVLRISAQCVVSVPASTEQMRPSQERTETYLALRGR</sequence>
<evidence type="ECO:0000256" key="2">
    <source>
        <dbReference type="ARBA" id="ARBA00022801"/>
    </source>
</evidence>
<proteinExistence type="inferred from homology"/>